<keyword evidence="6" id="KW-0472">Membrane</keyword>
<evidence type="ECO:0000313" key="13">
    <source>
        <dbReference type="Proteomes" id="UP000000702"/>
    </source>
</evidence>
<gene>
    <name evidence="12" type="ORF">TCIL3000_0_50560</name>
</gene>
<dbReference type="Pfam" id="PF13206">
    <property type="entry name" value="VSG_B"/>
    <property type="match status" value="1"/>
</dbReference>
<dbReference type="AlphaFoldDB" id="F9WB14"/>
<comment type="function">
    <text evidence="1">VSG forms a coat on the surface of the parasite. The trypanosome evades the immune response of the host by expressing a series of antigenically distinct VSGs from an estimated 1000 VSG genes.</text>
</comment>
<organism evidence="12 13">
    <name type="scientific">Trypanosoma congolense (strain IL3000)</name>
    <dbReference type="NCBI Taxonomy" id="1068625"/>
    <lineage>
        <taxon>Eukaryota</taxon>
        <taxon>Discoba</taxon>
        <taxon>Euglenozoa</taxon>
        <taxon>Kinetoplastea</taxon>
        <taxon>Metakinetoplastina</taxon>
        <taxon>Trypanosomatida</taxon>
        <taxon>Trypanosomatidae</taxon>
        <taxon>Trypanosoma</taxon>
        <taxon>Nannomonas</taxon>
    </lineage>
</organism>
<sequence>MKLWMVFLMGLWVPVNGDEKNHNGEDHHVLCGLLGVAVHKWKTTNNPTAKEALAQSIFGNTNGGDLDGLSKGLPPEYHKPGNRQNWCGTCADSNRKHYPGNSIPHDLLCLCTVGENGYPFIEHGSIKQLCGQNARELGCEQDAGNPKGCHNGNGHGWSDSKYDDQARKHLNATWNAVVTTCLGKELKHDVEKTRKTLLEKLKVGEYSSPVWARSHHRCSGVNGDVCVSYGSQCDREDNNNSPQWWWHLEKALTAPNLQPAQLNAAVFSDATIDPAESAPAGQAGSSTHKMPSSTSTTLTPDEPRNRLLSLSSKQEDGTSLTHPTCLLGAIVTLLF</sequence>
<evidence type="ECO:0000256" key="6">
    <source>
        <dbReference type="ARBA" id="ARBA00023136"/>
    </source>
</evidence>
<evidence type="ECO:0000256" key="1">
    <source>
        <dbReference type="ARBA" id="ARBA00002523"/>
    </source>
</evidence>
<evidence type="ECO:0000259" key="11">
    <source>
        <dbReference type="Pfam" id="PF13206"/>
    </source>
</evidence>
<comment type="subcellular location">
    <subcellularLocation>
        <location evidence="2">Cell membrane</location>
        <topology evidence="2">Lipid-anchor</topology>
        <topology evidence="2">GPI-anchor</topology>
    </subcellularLocation>
</comment>
<proteinExistence type="predicted"/>
<evidence type="ECO:0000256" key="7">
    <source>
        <dbReference type="ARBA" id="ARBA00023180"/>
    </source>
</evidence>
<feature type="region of interest" description="Disordered" evidence="9">
    <location>
        <begin position="275"/>
        <end position="304"/>
    </location>
</feature>
<evidence type="ECO:0000256" key="2">
    <source>
        <dbReference type="ARBA" id="ARBA00004609"/>
    </source>
</evidence>
<feature type="compositionally biased region" description="Polar residues" evidence="9">
    <location>
        <begin position="283"/>
        <end position="299"/>
    </location>
</feature>
<keyword evidence="7" id="KW-0325">Glycoprotein</keyword>
<evidence type="ECO:0000256" key="8">
    <source>
        <dbReference type="ARBA" id="ARBA00023288"/>
    </source>
</evidence>
<keyword evidence="4" id="KW-0336">GPI-anchor</keyword>
<keyword evidence="8" id="KW-0449">Lipoprotein</keyword>
<evidence type="ECO:0000256" key="10">
    <source>
        <dbReference type="SAM" id="SignalP"/>
    </source>
</evidence>
<name>F9WB14_TRYCI</name>
<evidence type="ECO:0000256" key="4">
    <source>
        <dbReference type="ARBA" id="ARBA00022622"/>
    </source>
</evidence>
<evidence type="ECO:0000313" key="12">
    <source>
        <dbReference type="EMBL" id="CCD14442.1"/>
    </source>
</evidence>
<dbReference type="Proteomes" id="UP000000702">
    <property type="component" value="Unassembled WGS sequence"/>
</dbReference>
<comment type="caution">
    <text evidence="12">The sequence shown here is derived from an EMBL/GenBank/DDBJ whole genome shotgun (WGS) entry which is preliminary data.</text>
</comment>
<reference evidence="12 13" key="2">
    <citation type="journal article" date="2012" name="Proc. Natl. Acad. Sci. U.S.A.">
        <title>Antigenic diversity is generated by distinct evolutionary mechanisms in African trypanosome species.</title>
        <authorList>
            <person name="Jackson A.P."/>
            <person name="Berry A."/>
            <person name="Aslett M."/>
            <person name="Allison H.C."/>
            <person name="Burton P."/>
            <person name="Vavrova-Anderson J."/>
            <person name="Brown R."/>
            <person name="Browne H."/>
            <person name="Corton N."/>
            <person name="Hauser H."/>
            <person name="Gamble J."/>
            <person name="Gilderthorp R."/>
            <person name="Marcello L."/>
            <person name="McQuillan J."/>
            <person name="Otto T.D."/>
            <person name="Quail M.A."/>
            <person name="Sanders M.J."/>
            <person name="van Tonder A."/>
            <person name="Ginger M.L."/>
            <person name="Field M.C."/>
            <person name="Barry J.D."/>
            <person name="Hertz-Fowler C."/>
            <person name="Berriman M."/>
        </authorList>
    </citation>
    <scope>NUCLEOTIDE SEQUENCE [LARGE SCALE GENOMIC DNA]</scope>
    <source>
        <strain evidence="12 13">IL3000</strain>
    </source>
</reference>
<reference evidence="13" key="1">
    <citation type="submission" date="2011-07" db="EMBL/GenBank/DDBJ databases">
        <title>Divergent evolution of antigenic variation in African trypanosomes.</title>
        <authorList>
            <person name="Jackson A.P."/>
            <person name="Berry A."/>
            <person name="Allison H.C."/>
            <person name="Burton P."/>
            <person name="Anderson J."/>
            <person name="Aslett M."/>
            <person name="Brown R."/>
            <person name="Corton N."/>
            <person name="Harris D."/>
            <person name="Hauser H."/>
            <person name="Gamble J."/>
            <person name="Gilderthorp R."/>
            <person name="McQuillan J."/>
            <person name="Quail M.A."/>
            <person name="Sanders M."/>
            <person name="Van Tonder A."/>
            <person name="Ginger M.L."/>
            <person name="Donelson J.E."/>
            <person name="Field M.C."/>
            <person name="Barry J.D."/>
            <person name="Berriman M."/>
            <person name="Hertz-Fowler C."/>
        </authorList>
    </citation>
    <scope>NUCLEOTIDE SEQUENCE [LARGE SCALE GENOMIC DNA]</scope>
    <source>
        <strain evidence="13">IL3000</strain>
    </source>
</reference>
<dbReference type="GO" id="GO:0098552">
    <property type="term" value="C:side of membrane"/>
    <property type="evidence" value="ECO:0007669"/>
    <property type="project" value="UniProtKB-KW"/>
</dbReference>
<dbReference type="GO" id="GO:0005886">
    <property type="term" value="C:plasma membrane"/>
    <property type="evidence" value="ECO:0007669"/>
    <property type="project" value="UniProtKB-SubCell"/>
</dbReference>
<keyword evidence="3" id="KW-1003">Cell membrane</keyword>
<dbReference type="InterPro" id="IPR025932">
    <property type="entry name" value="Trypano_VSG_B_N_dom"/>
</dbReference>
<keyword evidence="13" id="KW-1185">Reference proteome</keyword>
<protein>
    <submittedName>
        <fullName evidence="12">Variant surface glycoprotein</fullName>
    </submittedName>
</protein>
<accession>F9WB14</accession>
<feature type="signal peptide" evidence="10">
    <location>
        <begin position="1"/>
        <end position="17"/>
    </location>
</feature>
<dbReference type="EMBL" id="CAEQ01001517">
    <property type="protein sequence ID" value="CCD14442.1"/>
    <property type="molecule type" value="Genomic_DNA"/>
</dbReference>
<evidence type="ECO:0000256" key="5">
    <source>
        <dbReference type="ARBA" id="ARBA00022729"/>
    </source>
</evidence>
<evidence type="ECO:0000256" key="9">
    <source>
        <dbReference type="SAM" id="MobiDB-lite"/>
    </source>
</evidence>
<feature type="chain" id="PRO_5003394647" evidence="10">
    <location>
        <begin position="18"/>
        <end position="335"/>
    </location>
</feature>
<keyword evidence="5 10" id="KW-0732">Signal</keyword>
<feature type="domain" description="Trypanosome variant surface glycoprotein B-type N-terminal" evidence="11">
    <location>
        <begin position="42"/>
        <end position="254"/>
    </location>
</feature>
<evidence type="ECO:0000256" key="3">
    <source>
        <dbReference type="ARBA" id="ARBA00022475"/>
    </source>
</evidence>
<dbReference type="VEuPathDB" id="TriTrypDB:TcIL3000_0_50560"/>